<sequence>MHRRVSDLVARLRAAGCVFAEDEARILLAEQYDAAALERAVARRVDGEPLEHIVGWVDFGSCRLAVGPGVFIPRQRSLFLASQAISSLAAEPNEIFVEAYAGVAPIAATVSRAVPGVRVHAVERAEAATQYAAVNLPNGQVHVGDCLRPLPAYLRGRVAVIAAVPPYVPDDALDSMPAEAREHEPRETHRGGADGLDDVRRLVGEARDWLRPGGVVLVELHRDQVPVAISHASNLGYEASAPIGDDGQTAVLTAVAASL</sequence>
<dbReference type="GO" id="GO:0008168">
    <property type="term" value="F:methyltransferase activity"/>
    <property type="evidence" value="ECO:0007669"/>
    <property type="project" value="UniProtKB-KW"/>
</dbReference>
<keyword evidence="1" id="KW-0489">Methyltransferase</keyword>
<dbReference type="KEGG" id="eke:EK0264_10290"/>
<keyword evidence="1" id="KW-0808">Transferase</keyword>
<accession>A0A7L4YU21</accession>
<dbReference type="OrthoDB" id="9800643at2"/>
<reference evidence="1 2" key="1">
    <citation type="journal article" date="2018" name="Int. J. Syst. Evol. Microbiol.">
        <title>Epidermidibacterium keratini gen. nov., sp. nov., a member of the family Sporichthyaceae, isolated from keratin epidermis.</title>
        <authorList>
            <person name="Lee D.G."/>
            <person name="Trujillo M.E."/>
            <person name="Kang S."/>
            <person name="Nam J.J."/>
            <person name="Kim Y.J."/>
        </authorList>
    </citation>
    <scope>NUCLEOTIDE SEQUENCE [LARGE SCALE GENOMIC DNA]</scope>
    <source>
        <strain evidence="1 2">EPI-7</strain>
    </source>
</reference>
<dbReference type="GO" id="GO:0032259">
    <property type="term" value="P:methylation"/>
    <property type="evidence" value="ECO:0007669"/>
    <property type="project" value="UniProtKB-KW"/>
</dbReference>
<name>A0A7L4YU21_9ACTN</name>
<dbReference type="EMBL" id="CP047156">
    <property type="protein sequence ID" value="QHC02384.1"/>
    <property type="molecule type" value="Genomic_DNA"/>
</dbReference>
<evidence type="ECO:0000313" key="1">
    <source>
        <dbReference type="EMBL" id="QHC02384.1"/>
    </source>
</evidence>
<dbReference type="PANTHER" id="PTHR18895:SF74">
    <property type="entry name" value="MTRF1L RELEASE FACTOR GLUTAMINE METHYLTRANSFERASE"/>
    <property type="match status" value="1"/>
</dbReference>
<evidence type="ECO:0000313" key="2">
    <source>
        <dbReference type="Proteomes" id="UP000463857"/>
    </source>
</evidence>
<protein>
    <submittedName>
        <fullName evidence="1">SAM-dependent methyltransferase</fullName>
    </submittedName>
</protein>
<dbReference type="AlphaFoldDB" id="A0A7L4YU21"/>
<keyword evidence="2" id="KW-1185">Reference proteome</keyword>
<organism evidence="1 2">
    <name type="scientific">Epidermidibacterium keratini</name>
    <dbReference type="NCBI Taxonomy" id="1891644"/>
    <lineage>
        <taxon>Bacteria</taxon>
        <taxon>Bacillati</taxon>
        <taxon>Actinomycetota</taxon>
        <taxon>Actinomycetes</taxon>
        <taxon>Sporichthyales</taxon>
        <taxon>Sporichthyaceae</taxon>
        <taxon>Epidermidibacterium</taxon>
    </lineage>
</organism>
<proteinExistence type="predicted"/>
<dbReference type="Proteomes" id="UP000463857">
    <property type="component" value="Chromosome"/>
</dbReference>
<dbReference type="InParanoid" id="A0A7L4YU21"/>
<dbReference type="SUPFAM" id="SSF53335">
    <property type="entry name" value="S-adenosyl-L-methionine-dependent methyltransferases"/>
    <property type="match status" value="1"/>
</dbReference>
<gene>
    <name evidence="1" type="ORF">EK0264_10290</name>
</gene>
<dbReference type="Gene3D" id="3.40.50.150">
    <property type="entry name" value="Vaccinia Virus protein VP39"/>
    <property type="match status" value="1"/>
</dbReference>
<dbReference type="PANTHER" id="PTHR18895">
    <property type="entry name" value="HEMK METHYLTRANSFERASE"/>
    <property type="match status" value="1"/>
</dbReference>
<dbReference type="InterPro" id="IPR050320">
    <property type="entry name" value="N5-glutamine_MTase"/>
</dbReference>
<dbReference type="InterPro" id="IPR029063">
    <property type="entry name" value="SAM-dependent_MTases_sf"/>
</dbReference>